<name>A0A8J4V325_9MYCE</name>
<dbReference type="OrthoDB" id="22117at2759"/>
<protein>
    <submittedName>
        <fullName evidence="1">Uncharacterized protein</fullName>
    </submittedName>
</protein>
<accession>A0A8J4V325</accession>
<sequence length="450" mass="51072">MDRSTIDYSNEEKNSLFQEKLKNNGGTINGKVAATTITPLFFSAEKYDKIACQSELILEAIEIILRLYRVDIEIQSYYPELYHLKDLINIGYDSLDSSNGRLNHFARFDFIENENGNIGIMEFNTATPGGLLIVPTLKKIFESCDFLKDEVKTKEFPILPMDDTRCFLNYLIGLFQKIKETSLLPTIAFVLNKKHQSLFTDMDQFLQVGKEMGLDLLVAGYDELVYNGQVLSYNGKGIDIIWNKFSMQASVVNGRVTPQYYTETPEEAKDFIQAVKEQKVIALNGFPSYFISENKKTLALLLDKRFHHHFTNKQIKAIQSLILPTFVLSSNQDKFKEFKENIIKNKDEYVIKSSSDTRGRAIFIGKSMSQNDWNSLVEQSVDGPFVIQQFIKSKQSMAVCPQSANEVLMNTTLAIFILGGKASGLLSRCSPNLIHNVFSGGFMQVLYLVN</sequence>
<comment type="caution">
    <text evidence="1">The sequence shown here is derived from an EMBL/GenBank/DDBJ whole genome shotgun (WGS) entry which is preliminary data.</text>
</comment>
<proteinExistence type="predicted"/>
<dbReference type="Pfam" id="PF03133">
    <property type="entry name" value="TTL"/>
    <property type="match status" value="1"/>
</dbReference>
<keyword evidence="2" id="KW-1185">Reference proteome</keyword>
<dbReference type="InterPro" id="IPR004344">
    <property type="entry name" value="TTL/TTLL_fam"/>
</dbReference>
<dbReference type="Proteomes" id="UP000695562">
    <property type="component" value="Unassembled WGS sequence"/>
</dbReference>
<dbReference type="EMBL" id="AJWJ01000304">
    <property type="protein sequence ID" value="KAF2072167.1"/>
    <property type="molecule type" value="Genomic_DNA"/>
</dbReference>
<dbReference type="SUPFAM" id="SSF56059">
    <property type="entry name" value="Glutathione synthetase ATP-binding domain-like"/>
    <property type="match status" value="1"/>
</dbReference>
<organism evidence="1 2">
    <name type="scientific">Polysphondylium violaceum</name>
    <dbReference type="NCBI Taxonomy" id="133409"/>
    <lineage>
        <taxon>Eukaryota</taxon>
        <taxon>Amoebozoa</taxon>
        <taxon>Evosea</taxon>
        <taxon>Eumycetozoa</taxon>
        <taxon>Dictyostelia</taxon>
        <taxon>Dictyosteliales</taxon>
        <taxon>Dictyosteliaceae</taxon>
        <taxon>Polysphondylium</taxon>
    </lineage>
</organism>
<evidence type="ECO:0000313" key="1">
    <source>
        <dbReference type="EMBL" id="KAF2072167.1"/>
    </source>
</evidence>
<gene>
    <name evidence="1" type="ORF">CYY_006510</name>
</gene>
<evidence type="ECO:0000313" key="2">
    <source>
        <dbReference type="Proteomes" id="UP000695562"/>
    </source>
</evidence>
<dbReference type="AlphaFoldDB" id="A0A8J4V325"/>
<reference evidence="1" key="1">
    <citation type="submission" date="2020-01" db="EMBL/GenBank/DDBJ databases">
        <title>Development of genomics and gene disruption for Polysphondylium violaceum indicates a role for the polyketide synthase stlB in stalk morphogenesis.</title>
        <authorList>
            <person name="Narita B."/>
            <person name="Kawabe Y."/>
            <person name="Kin K."/>
            <person name="Saito T."/>
            <person name="Gibbs R."/>
            <person name="Kuspa A."/>
            <person name="Muzny D."/>
            <person name="Queller D."/>
            <person name="Richards S."/>
            <person name="Strassman J."/>
            <person name="Sucgang R."/>
            <person name="Worley K."/>
            <person name="Schaap P."/>
        </authorList>
    </citation>
    <scope>NUCLEOTIDE SEQUENCE</scope>
    <source>
        <strain evidence="1">QSvi11</strain>
    </source>
</reference>